<sequence length="162" mass="18755">MIISFMKKSYFISLFGKIYSSGPDAMRIPLNPNAWSFQCHRGMIGISAFGRHHFVDVKSIIYGGQSKMVTDPIGELFEIDYLGDTYLVQRTKQYMARGNHLELMQDRYTVISINGIMEPAFENTISVQQTPKLTIKHYLHMKKLFRLTPSFDVKNIKVTYLF</sequence>
<name>A0A7R8R6K5_9CAUD</name>
<keyword evidence="2" id="KW-1185">Reference proteome</keyword>
<protein>
    <submittedName>
        <fullName evidence="1">Uncharacterized protein</fullName>
    </submittedName>
</protein>
<evidence type="ECO:0000313" key="1">
    <source>
        <dbReference type="EMBL" id="CAD5236299.1"/>
    </source>
</evidence>
<proteinExistence type="predicted"/>
<dbReference type="Proteomes" id="UP000596247">
    <property type="component" value="Chromosome"/>
</dbReference>
<dbReference type="EMBL" id="LR881104">
    <property type="protein sequence ID" value="CAD5236299.1"/>
    <property type="molecule type" value="Genomic_DNA"/>
</dbReference>
<organism evidence="1 2">
    <name type="scientific">Klebsiella phage vB_KvM-Eowyn</name>
    <dbReference type="NCBI Taxonomy" id="2762819"/>
    <lineage>
        <taxon>Viruses</taxon>
        <taxon>Duplodnaviria</taxon>
        <taxon>Heunggongvirae</taxon>
        <taxon>Uroviricota</taxon>
        <taxon>Caudoviricetes</taxon>
        <taxon>Chimalliviridae</taxon>
        <taxon>Eowynvirus</taxon>
        <taxon>Eowynvirus eowyn</taxon>
    </lineage>
</organism>
<gene>
    <name evidence="1" type="ORF">LLCLJKAH_00310</name>
</gene>
<reference evidence="1 2" key="1">
    <citation type="submission" date="2020-09" db="EMBL/GenBank/DDBJ databases">
        <authorList>
            <person name="Jameson E."/>
        </authorList>
    </citation>
    <scope>NUCLEOTIDE SEQUENCE [LARGE SCALE GENOMIC DNA]</scope>
</reference>
<evidence type="ECO:0000313" key="2">
    <source>
        <dbReference type="Proteomes" id="UP000596247"/>
    </source>
</evidence>
<accession>A0A7R8R6K5</accession>